<evidence type="ECO:0000313" key="4">
    <source>
        <dbReference type="Proteomes" id="UP000051643"/>
    </source>
</evidence>
<sequence>MSDKKEADKKFYGQLFSKAGWTLGIVVVLAFLYVLFLPKSLDNEAWKWLIIAIAITKAFLIVRITFTQLSKILGDSHYLEHVLSLFTLIISLIVLSFASDYYALYLNEAANFKTNLIFGEPSIFLFFEFFYYSLISFSTVGYGDFVPLSLSAKFLVILETILYFFVLVFGTANINRINIKD</sequence>
<dbReference type="OrthoDB" id="9799090at2"/>
<feature type="transmembrane region" description="Helical" evidence="1">
    <location>
        <begin position="20"/>
        <end position="36"/>
    </location>
</feature>
<feature type="domain" description="Potassium channel" evidence="2">
    <location>
        <begin position="104"/>
        <end position="175"/>
    </location>
</feature>
<accession>A0A0Q9Z561</accession>
<evidence type="ECO:0000256" key="1">
    <source>
        <dbReference type="SAM" id="Phobius"/>
    </source>
</evidence>
<keyword evidence="4" id="KW-1185">Reference proteome</keyword>
<protein>
    <recommendedName>
        <fullName evidence="2">Potassium channel domain-containing protein</fullName>
    </recommendedName>
</protein>
<evidence type="ECO:0000313" key="3">
    <source>
        <dbReference type="EMBL" id="KRG28028.1"/>
    </source>
</evidence>
<keyword evidence="1" id="KW-1133">Transmembrane helix</keyword>
<gene>
    <name evidence="3" type="ORF">APR42_09810</name>
</gene>
<dbReference type="Pfam" id="PF07885">
    <property type="entry name" value="Ion_trans_2"/>
    <property type="match status" value="1"/>
</dbReference>
<feature type="transmembrane region" description="Helical" evidence="1">
    <location>
        <begin position="78"/>
        <end position="103"/>
    </location>
</feature>
<feature type="transmembrane region" description="Helical" evidence="1">
    <location>
        <begin position="123"/>
        <end position="142"/>
    </location>
</feature>
<dbReference type="InterPro" id="IPR013099">
    <property type="entry name" value="K_chnl_dom"/>
</dbReference>
<dbReference type="EMBL" id="LKTP01000034">
    <property type="protein sequence ID" value="KRG28028.1"/>
    <property type="molecule type" value="Genomic_DNA"/>
</dbReference>
<name>A0A0Q9Z561_9FLAO</name>
<evidence type="ECO:0000259" key="2">
    <source>
        <dbReference type="Pfam" id="PF07885"/>
    </source>
</evidence>
<comment type="caution">
    <text evidence="3">The sequence shown here is derived from an EMBL/GenBank/DDBJ whole genome shotgun (WGS) entry which is preliminary data.</text>
</comment>
<reference evidence="3" key="1">
    <citation type="submission" date="2015-10" db="EMBL/GenBank/DDBJ databases">
        <title>Draft genome sequence of Salegentibacter mishustinae KCTC 12263.</title>
        <authorList>
            <person name="Lin W."/>
            <person name="Zheng Q."/>
        </authorList>
    </citation>
    <scope>NUCLEOTIDE SEQUENCE [LARGE SCALE GENOMIC DNA]</scope>
    <source>
        <strain evidence="3">KCTC 12263</strain>
    </source>
</reference>
<dbReference type="RefSeq" id="WP_057482700.1">
    <property type="nucleotide sequence ID" value="NZ_BMWR01000004.1"/>
</dbReference>
<dbReference type="STRING" id="270918.APR42_09810"/>
<organism evidence="3 4">
    <name type="scientific">Salegentibacter mishustinae</name>
    <dbReference type="NCBI Taxonomy" id="270918"/>
    <lineage>
        <taxon>Bacteria</taxon>
        <taxon>Pseudomonadati</taxon>
        <taxon>Bacteroidota</taxon>
        <taxon>Flavobacteriia</taxon>
        <taxon>Flavobacteriales</taxon>
        <taxon>Flavobacteriaceae</taxon>
        <taxon>Salegentibacter</taxon>
    </lineage>
</organism>
<dbReference type="AlphaFoldDB" id="A0A0Q9Z561"/>
<feature type="transmembrane region" description="Helical" evidence="1">
    <location>
        <begin position="48"/>
        <end position="66"/>
    </location>
</feature>
<dbReference type="Proteomes" id="UP000051643">
    <property type="component" value="Unassembled WGS sequence"/>
</dbReference>
<feature type="transmembrane region" description="Helical" evidence="1">
    <location>
        <begin position="154"/>
        <end position="174"/>
    </location>
</feature>
<dbReference type="SUPFAM" id="SSF81324">
    <property type="entry name" value="Voltage-gated potassium channels"/>
    <property type="match status" value="1"/>
</dbReference>
<keyword evidence="1" id="KW-0812">Transmembrane</keyword>
<dbReference type="Gene3D" id="1.10.287.70">
    <property type="match status" value="1"/>
</dbReference>
<proteinExistence type="predicted"/>
<keyword evidence="1" id="KW-0472">Membrane</keyword>